<accession>A0A561DXB2</accession>
<dbReference type="RefSeq" id="WP_144561781.1">
    <property type="nucleotide sequence ID" value="NZ_VIVN01000001.1"/>
</dbReference>
<keyword evidence="2" id="KW-1185">Reference proteome</keyword>
<reference evidence="1 2" key="1">
    <citation type="submission" date="2019-06" db="EMBL/GenBank/DDBJ databases">
        <title>Sorghum-associated microbial communities from plants grown in Nebraska, USA.</title>
        <authorList>
            <person name="Schachtman D."/>
        </authorList>
    </citation>
    <scope>NUCLEOTIDE SEQUENCE [LARGE SCALE GENOMIC DNA]</scope>
    <source>
        <strain evidence="1 2">2482</strain>
    </source>
</reference>
<dbReference type="EMBL" id="VIVN01000001">
    <property type="protein sequence ID" value="TWE08018.1"/>
    <property type="molecule type" value="Genomic_DNA"/>
</dbReference>
<sequence length="89" mass="10790">MSESSMKIKKLLYDDDDIFFELNVDFSTGNCNLNINIYTDNEELEKLRKGVVEFSNFKQKEFLWTTREDVEYISHFLSMRFFYMVIEDM</sequence>
<gene>
    <name evidence="1" type="ORF">FB550_10129</name>
</gene>
<proteinExistence type="predicted"/>
<name>A0A561DXB2_9BACI</name>
<organism evidence="1 2">
    <name type="scientific">Neobacillus bataviensis</name>
    <dbReference type="NCBI Taxonomy" id="220685"/>
    <lineage>
        <taxon>Bacteria</taxon>
        <taxon>Bacillati</taxon>
        <taxon>Bacillota</taxon>
        <taxon>Bacilli</taxon>
        <taxon>Bacillales</taxon>
        <taxon>Bacillaceae</taxon>
        <taxon>Neobacillus</taxon>
    </lineage>
</organism>
<protein>
    <submittedName>
        <fullName evidence="1">Uncharacterized protein</fullName>
    </submittedName>
</protein>
<dbReference type="AlphaFoldDB" id="A0A561DXB2"/>
<evidence type="ECO:0000313" key="2">
    <source>
        <dbReference type="Proteomes" id="UP000319671"/>
    </source>
</evidence>
<comment type="caution">
    <text evidence="1">The sequence shown here is derived from an EMBL/GenBank/DDBJ whole genome shotgun (WGS) entry which is preliminary data.</text>
</comment>
<evidence type="ECO:0000313" key="1">
    <source>
        <dbReference type="EMBL" id="TWE08018.1"/>
    </source>
</evidence>
<dbReference type="Proteomes" id="UP000319671">
    <property type="component" value="Unassembled WGS sequence"/>
</dbReference>